<comment type="pathway">
    <text evidence="2">Glycan metabolism; cellulose degradation.</text>
</comment>
<dbReference type="InParanoid" id="K1XT62"/>
<keyword evidence="7" id="KW-0326">Glycosidase</keyword>
<gene>
    <name evidence="9" type="ORF">MBM_06277</name>
</gene>
<dbReference type="EMBL" id="JH921441">
    <property type="protein sequence ID" value="EKD15649.1"/>
    <property type="molecule type" value="Genomic_DNA"/>
</dbReference>
<dbReference type="HOGENOM" id="CLU_706111_0_0_1"/>
<dbReference type="Proteomes" id="UP000006753">
    <property type="component" value="Unassembled WGS sequence"/>
</dbReference>
<evidence type="ECO:0000256" key="4">
    <source>
        <dbReference type="ARBA" id="ARBA00012744"/>
    </source>
</evidence>
<dbReference type="InterPro" id="IPR036881">
    <property type="entry name" value="Glyco_hydro_3_C_sf"/>
</dbReference>
<dbReference type="PANTHER" id="PTHR42715:SF27">
    <property type="entry name" value="BETA-GLUCOSIDASE-RELATED"/>
    <property type="match status" value="1"/>
</dbReference>
<dbReference type="EC" id="3.2.1.21" evidence="4"/>
<dbReference type="InterPro" id="IPR036962">
    <property type="entry name" value="Glyco_hydro_3_N_sf"/>
</dbReference>
<dbReference type="SUPFAM" id="SSF51445">
    <property type="entry name" value="(Trans)glycosidases"/>
    <property type="match status" value="1"/>
</dbReference>
<dbReference type="AlphaFoldDB" id="K1XT62"/>
<keyword evidence="8" id="KW-1133">Transmembrane helix</keyword>
<feature type="transmembrane region" description="Helical" evidence="8">
    <location>
        <begin position="317"/>
        <end position="337"/>
    </location>
</feature>
<reference evidence="9 10" key="1">
    <citation type="journal article" date="2012" name="BMC Genomics">
        <title>Sequencing the genome of Marssonina brunnea reveals fungus-poplar co-evolution.</title>
        <authorList>
            <person name="Zhu S."/>
            <person name="Cao Y.-Z."/>
            <person name="Jiang C."/>
            <person name="Tan B.-Y."/>
            <person name="Wang Z."/>
            <person name="Feng S."/>
            <person name="Zhang L."/>
            <person name="Su X.-H."/>
            <person name="Brejova B."/>
            <person name="Vinar T."/>
            <person name="Xu M."/>
            <person name="Wang M.-X."/>
            <person name="Zhang S.-G."/>
            <person name="Huang M.-R."/>
            <person name="Wu R."/>
            <person name="Zhou Y."/>
        </authorList>
    </citation>
    <scope>NUCLEOTIDE SEQUENCE [LARGE SCALE GENOMIC DNA]</scope>
    <source>
        <strain evidence="9 10">MB_m1</strain>
    </source>
</reference>
<evidence type="ECO:0000256" key="6">
    <source>
        <dbReference type="ARBA" id="ARBA00023180"/>
    </source>
</evidence>
<keyword evidence="5" id="KW-0378">Hydrolase</keyword>
<dbReference type="OrthoDB" id="3472238at2759"/>
<dbReference type="KEGG" id="mbe:MBM_06277"/>
<dbReference type="GO" id="GO:0009251">
    <property type="term" value="P:glucan catabolic process"/>
    <property type="evidence" value="ECO:0007669"/>
    <property type="project" value="TreeGrafter"/>
</dbReference>
<evidence type="ECO:0000313" key="10">
    <source>
        <dbReference type="Proteomes" id="UP000006753"/>
    </source>
</evidence>
<keyword evidence="10" id="KW-1185">Reference proteome</keyword>
<evidence type="ECO:0000256" key="2">
    <source>
        <dbReference type="ARBA" id="ARBA00004987"/>
    </source>
</evidence>
<dbReference type="Gene3D" id="3.40.50.1700">
    <property type="entry name" value="Glycoside hydrolase family 3 C-terminal domain"/>
    <property type="match status" value="1"/>
</dbReference>
<evidence type="ECO:0000256" key="3">
    <source>
        <dbReference type="ARBA" id="ARBA00005336"/>
    </source>
</evidence>
<comment type="similarity">
    <text evidence="3">Belongs to the glycosyl hydrolase 3 family.</text>
</comment>
<keyword evidence="8" id="KW-0812">Transmembrane</keyword>
<protein>
    <recommendedName>
        <fullName evidence="4">beta-glucosidase</fullName>
        <ecNumber evidence="4">3.2.1.21</ecNumber>
    </recommendedName>
</protein>
<dbReference type="InterPro" id="IPR017853">
    <property type="entry name" value="GH"/>
</dbReference>
<comment type="catalytic activity">
    <reaction evidence="1">
        <text>Hydrolysis of terminal, non-reducing beta-D-glucosyl residues with release of beta-D-glucose.</text>
        <dbReference type="EC" id="3.2.1.21"/>
    </reaction>
</comment>
<sequence length="391" mass="42772">MQQIPRNLLKERIQKAISITELVILHYNLNHSMDIDRIIEEASVKENLSITSGLDFWHTNPLPHFPVLSIKFSDRANGFRGSKFFASNPGLCIPCGSGLGATWNKSLLVSAGSLLSKECKAKGVHVWLAPTLHRSPLNVAKTIEGVQSGGTAALLKHFVANDQETGKRSVDLVVSERALRESYLMTFMLALKHGKPDAMLTSYNKMNGVHVSESSVPIQQAQHLRQDSIWKCPVHACNAQAMPSLLSQPKVSAQEIASKEGMRNFSEDKALNRNLATESIVLLKNENGIPPLSPDSGSLALMGLNVKDAAACGGGSAIGFIFGAVGVCALIFSFFCVPECKERTMEQVDRMIIESVPLRRFRDHVIADADHAGLEKDKENLGIEVRRVEIV</sequence>
<dbReference type="InterPro" id="IPR050288">
    <property type="entry name" value="Cellulose_deg_GH3"/>
</dbReference>
<proteinExistence type="inferred from homology"/>
<evidence type="ECO:0000256" key="7">
    <source>
        <dbReference type="ARBA" id="ARBA00023295"/>
    </source>
</evidence>
<keyword evidence="8" id="KW-0472">Membrane</keyword>
<name>K1XT62_MARBU</name>
<organism evidence="9 10">
    <name type="scientific">Marssonina brunnea f. sp. multigermtubi (strain MB_m1)</name>
    <name type="common">Marssonina leaf spot fungus</name>
    <dbReference type="NCBI Taxonomy" id="1072389"/>
    <lineage>
        <taxon>Eukaryota</taxon>
        <taxon>Fungi</taxon>
        <taxon>Dikarya</taxon>
        <taxon>Ascomycota</taxon>
        <taxon>Pezizomycotina</taxon>
        <taxon>Leotiomycetes</taxon>
        <taxon>Helotiales</taxon>
        <taxon>Drepanopezizaceae</taxon>
        <taxon>Drepanopeziza</taxon>
    </lineage>
</organism>
<dbReference type="GO" id="GO:0008422">
    <property type="term" value="F:beta-glucosidase activity"/>
    <property type="evidence" value="ECO:0007669"/>
    <property type="project" value="UniProtKB-EC"/>
</dbReference>
<dbReference type="OMA" id="GPNINIL"/>
<evidence type="ECO:0000256" key="8">
    <source>
        <dbReference type="SAM" id="Phobius"/>
    </source>
</evidence>
<dbReference type="PANTHER" id="PTHR42715">
    <property type="entry name" value="BETA-GLUCOSIDASE"/>
    <property type="match status" value="1"/>
</dbReference>
<keyword evidence="6" id="KW-0325">Glycoprotein</keyword>
<evidence type="ECO:0000256" key="5">
    <source>
        <dbReference type="ARBA" id="ARBA00022801"/>
    </source>
</evidence>
<dbReference type="eggNOG" id="ENOG502SMPY">
    <property type="taxonomic scope" value="Eukaryota"/>
</dbReference>
<accession>K1XT62</accession>
<evidence type="ECO:0000313" key="9">
    <source>
        <dbReference type="EMBL" id="EKD15649.1"/>
    </source>
</evidence>
<evidence type="ECO:0000256" key="1">
    <source>
        <dbReference type="ARBA" id="ARBA00000448"/>
    </source>
</evidence>
<dbReference type="Gene3D" id="3.20.20.300">
    <property type="entry name" value="Glycoside hydrolase, family 3, N-terminal domain"/>
    <property type="match status" value="1"/>
</dbReference>